<comment type="subunit">
    <text evidence="3 11">Monomer.</text>
</comment>
<dbReference type="EMBL" id="JARK01001496">
    <property type="protein sequence ID" value="EYB95406.1"/>
    <property type="molecule type" value="Genomic_DNA"/>
</dbReference>
<evidence type="ECO:0000256" key="10">
    <source>
        <dbReference type="ARBA" id="ARBA00031120"/>
    </source>
</evidence>
<evidence type="ECO:0000256" key="8">
    <source>
        <dbReference type="ARBA" id="ARBA00022833"/>
    </source>
</evidence>
<dbReference type="STRING" id="53326.A0A016SYE3"/>
<evidence type="ECO:0000256" key="3">
    <source>
        <dbReference type="ARBA" id="ARBA00011245"/>
    </source>
</evidence>
<comment type="function">
    <text evidence="11">Converts alpha-amino-beta-carboxymuconate-epsilon-semialdehyde (ACMS) to alpha-aminomuconate semialdehyde (AMS).</text>
</comment>
<gene>
    <name evidence="13" type="primary">Acey_s0160.g3338</name>
    <name evidence="13" type="synonym">Acey-Y71D11A.3</name>
    <name evidence="13" type="ORF">Y032_0160g3338</name>
</gene>
<evidence type="ECO:0000256" key="9">
    <source>
        <dbReference type="ARBA" id="ARBA00023239"/>
    </source>
</evidence>
<organism evidence="13 14">
    <name type="scientific">Ancylostoma ceylanicum</name>
    <dbReference type="NCBI Taxonomy" id="53326"/>
    <lineage>
        <taxon>Eukaryota</taxon>
        <taxon>Metazoa</taxon>
        <taxon>Ecdysozoa</taxon>
        <taxon>Nematoda</taxon>
        <taxon>Chromadorea</taxon>
        <taxon>Rhabditida</taxon>
        <taxon>Rhabditina</taxon>
        <taxon>Rhabditomorpha</taxon>
        <taxon>Strongyloidea</taxon>
        <taxon>Ancylostomatidae</taxon>
        <taxon>Ancylostomatinae</taxon>
        <taxon>Ancylostoma</taxon>
    </lineage>
</organism>
<dbReference type="Gene3D" id="3.20.20.140">
    <property type="entry name" value="Metal-dependent hydrolases"/>
    <property type="match status" value="2"/>
</dbReference>
<keyword evidence="6" id="KW-0479">Metal-binding</keyword>
<keyword evidence="7 11" id="KW-0210">Decarboxylase</keyword>
<evidence type="ECO:0000313" key="13">
    <source>
        <dbReference type="EMBL" id="EYB95406.1"/>
    </source>
</evidence>
<dbReference type="InterPro" id="IPR006680">
    <property type="entry name" value="Amidohydro-rel"/>
</dbReference>
<protein>
    <recommendedName>
        <fullName evidence="5 11">2-amino-3-carboxymuconate-6-semialdehyde decarboxylase</fullName>
        <ecNumber evidence="4 11">4.1.1.45</ecNumber>
    </recommendedName>
    <alternativeName>
        <fullName evidence="10 11">Picolinate carboxylase</fullName>
    </alternativeName>
</protein>
<dbReference type="InterPro" id="IPR032466">
    <property type="entry name" value="Metal_Hydrolase"/>
</dbReference>
<dbReference type="PANTHER" id="PTHR21240">
    <property type="entry name" value="2-AMINO-3-CARBOXYLMUCONATE-6-SEMIALDEHYDE DECARBOXYLASE"/>
    <property type="match status" value="1"/>
</dbReference>
<dbReference type="GO" id="GO:0019748">
    <property type="term" value="P:secondary metabolic process"/>
    <property type="evidence" value="ECO:0007669"/>
    <property type="project" value="TreeGrafter"/>
</dbReference>
<keyword evidence="14" id="KW-1185">Reference proteome</keyword>
<evidence type="ECO:0000256" key="6">
    <source>
        <dbReference type="ARBA" id="ARBA00022723"/>
    </source>
</evidence>
<keyword evidence="8" id="KW-0862">Zinc</keyword>
<comment type="catalytic activity">
    <reaction evidence="11">
        <text>2-amino-3-carboxymuconate 6-semialdehyde + H(+) = 2-aminomuconate 6-semialdehyde + CO2</text>
        <dbReference type="Rhea" id="RHEA:16557"/>
        <dbReference type="ChEBI" id="CHEBI:15378"/>
        <dbReference type="ChEBI" id="CHEBI:16526"/>
        <dbReference type="ChEBI" id="CHEBI:77634"/>
        <dbReference type="ChEBI" id="CHEBI:77803"/>
        <dbReference type="EC" id="4.1.1.45"/>
    </reaction>
</comment>
<dbReference type="GO" id="GO:0016787">
    <property type="term" value="F:hydrolase activity"/>
    <property type="evidence" value="ECO:0007669"/>
    <property type="project" value="InterPro"/>
</dbReference>
<dbReference type="EC" id="4.1.1.45" evidence="4 11"/>
<comment type="similarity">
    <text evidence="2">Belongs to the metallo-dependent hydrolases superfamily. ACMSD family.</text>
</comment>
<feature type="domain" description="Amidohydrolase-related" evidence="12">
    <location>
        <begin position="244"/>
        <end position="312"/>
    </location>
</feature>
<keyword evidence="9 11" id="KW-0456">Lyase</keyword>
<dbReference type="Proteomes" id="UP000024635">
    <property type="component" value="Unassembled WGS sequence"/>
</dbReference>
<evidence type="ECO:0000256" key="4">
    <source>
        <dbReference type="ARBA" id="ARBA00012365"/>
    </source>
</evidence>
<dbReference type="SUPFAM" id="SSF51556">
    <property type="entry name" value="Metallo-dependent hydrolases"/>
    <property type="match status" value="1"/>
</dbReference>
<dbReference type="UniPathway" id="UPA00270"/>
<dbReference type="OrthoDB" id="191270at2759"/>
<evidence type="ECO:0000256" key="7">
    <source>
        <dbReference type="ARBA" id="ARBA00022793"/>
    </source>
</evidence>
<reference evidence="14" key="1">
    <citation type="journal article" date="2015" name="Nat. Genet.">
        <title>The genome and transcriptome of the zoonotic hookworm Ancylostoma ceylanicum identify infection-specific gene families.</title>
        <authorList>
            <person name="Schwarz E.M."/>
            <person name="Hu Y."/>
            <person name="Antoshechkin I."/>
            <person name="Miller M.M."/>
            <person name="Sternberg P.W."/>
            <person name="Aroian R.V."/>
        </authorList>
    </citation>
    <scope>NUCLEOTIDE SEQUENCE</scope>
    <source>
        <strain evidence="14">HY135</strain>
    </source>
</reference>
<dbReference type="GO" id="GO:0005829">
    <property type="term" value="C:cytosol"/>
    <property type="evidence" value="ECO:0007669"/>
    <property type="project" value="UniProtKB-UniRule"/>
</dbReference>
<dbReference type="InterPro" id="IPR032465">
    <property type="entry name" value="ACMSD"/>
</dbReference>
<dbReference type="Pfam" id="PF04909">
    <property type="entry name" value="Amidohydro_2"/>
    <property type="match status" value="2"/>
</dbReference>
<proteinExistence type="inferred from homology"/>
<name>A0A016SYE3_9BILA</name>
<evidence type="ECO:0000259" key="12">
    <source>
        <dbReference type="Pfam" id="PF04909"/>
    </source>
</evidence>
<comment type="caution">
    <text evidence="13">The sequence shown here is derived from an EMBL/GenBank/DDBJ whole genome shotgun (WGS) entry which is preliminary data.</text>
</comment>
<feature type="domain" description="Amidohydrolase-related" evidence="12">
    <location>
        <begin position="35"/>
        <end position="206"/>
    </location>
</feature>
<dbReference type="PANTHER" id="PTHR21240:SF27">
    <property type="entry name" value="2-AMINO-3-CARBOXYMUCONATE-6-SEMIALDEHYDE DECARBOXYLASE"/>
    <property type="match status" value="1"/>
</dbReference>
<dbReference type="GO" id="GO:0046872">
    <property type="term" value="F:metal ion binding"/>
    <property type="evidence" value="ECO:0007669"/>
    <property type="project" value="UniProtKB-KW"/>
</dbReference>
<evidence type="ECO:0000313" key="14">
    <source>
        <dbReference type="Proteomes" id="UP000024635"/>
    </source>
</evidence>
<accession>A0A016SYE3</accession>
<dbReference type="GO" id="GO:0001760">
    <property type="term" value="F:aminocarboxymuconate-semialdehyde decarboxylase activity"/>
    <property type="evidence" value="ECO:0007669"/>
    <property type="project" value="UniProtKB-UniRule"/>
</dbReference>
<dbReference type="AlphaFoldDB" id="A0A016SYE3"/>
<evidence type="ECO:0000256" key="1">
    <source>
        <dbReference type="ARBA" id="ARBA00005079"/>
    </source>
</evidence>
<dbReference type="GO" id="GO:1904985">
    <property type="term" value="P:negative regulation of quinolinate biosynthetic process"/>
    <property type="evidence" value="ECO:0007669"/>
    <property type="project" value="UniProtKB-UniRule"/>
</dbReference>
<evidence type="ECO:0000256" key="11">
    <source>
        <dbReference type="RuleBase" id="RU366045"/>
    </source>
</evidence>
<sequence length="323" mass="37259">MITIDRRSHRSHRSYLPVQMPTICQFTAASNRRKIDVHAHVLPRDIPDFQKKFGYAGFVTLDHRDDGTTNMMKDGKLFRVVEPNCFDTQARLKDMDTAKVNVQCLSTVPVMFSYWAKPEHTEEVSRFVNDDLLAQCQIAPDRLVPLGTLPMNDIPRAIQELRRCANMGFRGVEIGSHVGEKSLDHKDFWPLYKECENLGVVLFVHPWDMHNWDGRLAKYWMPWLVRPDLCATDCSTSPRELQRQIWTDSLVHDPVALHLLVNTVGKDKIVLGTDYPFPLGELEVGKVVEDYDSFSETDKNQLLWKNAIDMFSLSEDSLYSRTF</sequence>
<evidence type="ECO:0000256" key="5">
    <source>
        <dbReference type="ARBA" id="ARBA00021214"/>
    </source>
</evidence>
<evidence type="ECO:0000256" key="2">
    <source>
        <dbReference type="ARBA" id="ARBA00005871"/>
    </source>
</evidence>
<comment type="pathway">
    <text evidence="1 11">Secondary metabolite metabolism; quinolate metabolism.</text>
</comment>